<dbReference type="Proteomes" id="UP000484547">
    <property type="component" value="Unassembled WGS sequence"/>
</dbReference>
<organism evidence="3 6">
    <name type="scientific">Phascolarctobacterium faecium</name>
    <dbReference type="NCBI Taxonomy" id="33025"/>
    <lineage>
        <taxon>Bacteria</taxon>
        <taxon>Bacillati</taxon>
        <taxon>Bacillota</taxon>
        <taxon>Negativicutes</taxon>
        <taxon>Acidaminococcales</taxon>
        <taxon>Acidaminococcaceae</taxon>
        <taxon>Phascolarctobacterium</taxon>
    </lineage>
</organism>
<dbReference type="Proteomes" id="UP000443070">
    <property type="component" value="Unassembled WGS sequence"/>
</dbReference>
<evidence type="ECO:0000256" key="1">
    <source>
        <dbReference type="ARBA" id="ARBA00023098"/>
    </source>
</evidence>
<dbReference type="InterPro" id="IPR016035">
    <property type="entry name" value="Acyl_Trfase/lysoPLipase"/>
</dbReference>
<sequence length="433" mass="48441">MAGRLRKPPVMGGFFQRRENEVEIDNKINLGFSGGGFRATFYCLGAYRRLVELGLEKHVSEITSVSGGSIAAGAVISALAEGDFSSLLDFDRRVTTKLINLGQCNFRRRIMTKASWLAYLLPYLPKLQQLALAAALRPKMSKAFPQVLDEELFEGRKMKQAEAATEWSCNATCINTLKRFRFKSSDIYGYLLGRSSDIDDISIAFAVAASAAYPVGFAPLELDVEAREFRDLYGTGTQKPENPAKLYLTDGGVYDNLGSESMLKSPVPLLMLDASGASQPLWDNSHMSKLELANRTLAVGLDQVVYLRRRLLFEVKQHQQLILGRGIGKIIEYWRERGTRGMNMEQLLQVEQLCAALRTDMDGFHDVEIEYLMWLGAVKIDYALRLLLPGNEQLQQSKMPKLPDYDAGFATAVLERGGKMSVFKPLHHDLHLN</sequence>
<accession>A0A7X2XE81</accession>
<name>A0A7X2XE81_9FIRM</name>
<proteinExistence type="predicted"/>
<protein>
    <recommendedName>
        <fullName evidence="2">PNPLA domain-containing protein</fullName>
    </recommendedName>
</protein>
<dbReference type="RefSeq" id="WP_155163454.1">
    <property type="nucleotide sequence ID" value="NZ_WNBG01000001.1"/>
</dbReference>
<dbReference type="EMBL" id="WNBM01000001">
    <property type="protein sequence ID" value="MTT74862.1"/>
    <property type="molecule type" value="Genomic_DNA"/>
</dbReference>
<dbReference type="AlphaFoldDB" id="A0A7X2XE81"/>
<dbReference type="GO" id="GO:0006629">
    <property type="term" value="P:lipid metabolic process"/>
    <property type="evidence" value="ECO:0007669"/>
    <property type="project" value="UniProtKB-KW"/>
</dbReference>
<dbReference type="SUPFAM" id="SSF52151">
    <property type="entry name" value="FabD/lysophospholipase-like"/>
    <property type="match status" value="1"/>
</dbReference>
<dbReference type="OrthoDB" id="9813090at2"/>
<dbReference type="InterPro" id="IPR002641">
    <property type="entry name" value="PNPLA_dom"/>
</dbReference>
<feature type="domain" description="PNPLA" evidence="2">
    <location>
        <begin position="32"/>
        <end position="257"/>
    </location>
</feature>
<evidence type="ECO:0000313" key="6">
    <source>
        <dbReference type="Proteomes" id="UP000484547"/>
    </source>
</evidence>
<evidence type="ECO:0000313" key="5">
    <source>
        <dbReference type="Proteomes" id="UP000443070"/>
    </source>
</evidence>
<dbReference type="EMBL" id="WNBW01000001">
    <property type="protein sequence ID" value="MTU02993.1"/>
    <property type="molecule type" value="Genomic_DNA"/>
</dbReference>
<reference evidence="5 6" key="1">
    <citation type="journal article" date="2019" name="Nat. Med.">
        <title>A library of human gut bacterial isolates paired with longitudinal multiomics data enables mechanistic microbiome research.</title>
        <authorList>
            <person name="Poyet M."/>
            <person name="Groussin M."/>
            <person name="Gibbons S.M."/>
            <person name="Avila-Pacheco J."/>
            <person name="Jiang X."/>
            <person name="Kearney S.M."/>
            <person name="Perrotta A.R."/>
            <person name="Berdy B."/>
            <person name="Zhao S."/>
            <person name="Lieberman T.D."/>
            <person name="Swanson P.K."/>
            <person name="Smith M."/>
            <person name="Roesemann S."/>
            <person name="Alexander J.E."/>
            <person name="Rich S.A."/>
            <person name="Livny J."/>
            <person name="Vlamakis H."/>
            <person name="Clish C."/>
            <person name="Bullock K."/>
            <person name="Deik A."/>
            <person name="Scott J."/>
            <person name="Pierce K.A."/>
            <person name="Xavier R.J."/>
            <person name="Alm E.J."/>
        </authorList>
    </citation>
    <scope>NUCLEOTIDE SEQUENCE [LARGE SCALE GENOMIC DNA]</scope>
    <source>
        <strain evidence="3 6">BIOML-A13</strain>
        <strain evidence="4 5">BIOML-A3</strain>
    </source>
</reference>
<evidence type="ECO:0000313" key="3">
    <source>
        <dbReference type="EMBL" id="MTT74862.1"/>
    </source>
</evidence>
<dbReference type="Gene3D" id="3.40.1090.10">
    <property type="entry name" value="Cytosolic phospholipase A2 catalytic domain"/>
    <property type="match status" value="2"/>
</dbReference>
<gene>
    <name evidence="3" type="ORF">GMD11_01090</name>
    <name evidence="4" type="ORF">GMD18_01085</name>
</gene>
<dbReference type="Pfam" id="PF01734">
    <property type="entry name" value="Patatin"/>
    <property type="match status" value="1"/>
</dbReference>
<keyword evidence="1" id="KW-0443">Lipid metabolism</keyword>
<keyword evidence="5" id="KW-1185">Reference proteome</keyword>
<comment type="caution">
    <text evidence="3">The sequence shown here is derived from an EMBL/GenBank/DDBJ whole genome shotgun (WGS) entry which is preliminary data.</text>
</comment>
<evidence type="ECO:0000259" key="2">
    <source>
        <dbReference type="Pfam" id="PF01734"/>
    </source>
</evidence>
<evidence type="ECO:0000313" key="4">
    <source>
        <dbReference type="EMBL" id="MTU02993.1"/>
    </source>
</evidence>